<protein>
    <submittedName>
        <fullName evidence="1">Uncharacterized protein</fullName>
    </submittedName>
</protein>
<evidence type="ECO:0000313" key="1">
    <source>
        <dbReference type="EMBL" id="NJW52350.1"/>
    </source>
</evidence>
<evidence type="ECO:0000313" key="2">
    <source>
        <dbReference type="Proteomes" id="UP000703674"/>
    </source>
</evidence>
<comment type="caution">
    <text evidence="1">The sequence shown here is derived from an EMBL/GenBank/DDBJ whole genome shotgun (WGS) entry which is preliminary data.</text>
</comment>
<proteinExistence type="predicted"/>
<accession>A0ABX1CWP4</accession>
<dbReference type="PROSITE" id="PS51257">
    <property type="entry name" value="PROKAR_LIPOPROTEIN"/>
    <property type="match status" value="1"/>
</dbReference>
<dbReference type="EMBL" id="JAAVJR010000002">
    <property type="protein sequence ID" value="NJW52350.1"/>
    <property type="molecule type" value="Genomic_DNA"/>
</dbReference>
<reference evidence="1 2" key="1">
    <citation type="submission" date="2020-03" db="EMBL/GenBank/DDBJ databases">
        <title>Salinimicrobium sp. nov, isolated from SCS.</title>
        <authorList>
            <person name="Cao W.R."/>
        </authorList>
    </citation>
    <scope>NUCLEOTIDE SEQUENCE [LARGE SCALE GENOMIC DNA]</scope>
    <source>
        <strain evidence="2">J15B91</strain>
    </source>
</reference>
<keyword evidence="2" id="KW-1185">Reference proteome</keyword>
<dbReference type="RefSeq" id="WP_168137452.1">
    <property type="nucleotide sequence ID" value="NZ_JAAVJR010000002.1"/>
</dbReference>
<sequence length="78" mass="9122">MKTKSLFVMLALGSIFFTSCRETVTEREVVRERDVEVEREEVEVEEDKEGIIERTGKEIDKEVNEEIDEEIQEIGDDN</sequence>
<organism evidence="1 2">
    <name type="scientific">Salinimicrobium oceani</name>
    <dbReference type="NCBI Taxonomy" id="2722702"/>
    <lineage>
        <taxon>Bacteria</taxon>
        <taxon>Pseudomonadati</taxon>
        <taxon>Bacteroidota</taxon>
        <taxon>Flavobacteriia</taxon>
        <taxon>Flavobacteriales</taxon>
        <taxon>Flavobacteriaceae</taxon>
        <taxon>Salinimicrobium</taxon>
    </lineage>
</organism>
<name>A0ABX1CWP4_9FLAO</name>
<dbReference type="Proteomes" id="UP000703674">
    <property type="component" value="Unassembled WGS sequence"/>
</dbReference>
<gene>
    <name evidence="1" type="ORF">HC175_05415</name>
</gene>